<dbReference type="GO" id="GO:0016787">
    <property type="term" value="F:hydrolase activity"/>
    <property type="evidence" value="ECO:0007669"/>
    <property type="project" value="UniProtKB-KW"/>
</dbReference>
<feature type="domain" description="AB hydrolase-1" evidence="1">
    <location>
        <begin position="32"/>
        <end position="260"/>
    </location>
</feature>
<evidence type="ECO:0000259" key="1">
    <source>
        <dbReference type="Pfam" id="PF00561"/>
    </source>
</evidence>
<accession>A0ABU8I3D0</accession>
<proteinExistence type="predicted"/>
<dbReference type="InterPro" id="IPR000639">
    <property type="entry name" value="Epox_hydrolase-like"/>
</dbReference>
<keyword evidence="3" id="KW-1185">Reference proteome</keyword>
<dbReference type="EMBL" id="JAYLLN010000004">
    <property type="protein sequence ID" value="MEI5983936.1"/>
    <property type="molecule type" value="Genomic_DNA"/>
</dbReference>
<dbReference type="InterPro" id="IPR029058">
    <property type="entry name" value="AB_hydrolase_fold"/>
</dbReference>
<dbReference type="PRINTS" id="PR00111">
    <property type="entry name" value="ABHYDROLASE"/>
</dbReference>
<protein>
    <submittedName>
        <fullName evidence="2">Alpha/beta fold hydrolase</fullName>
    </submittedName>
</protein>
<dbReference type="SUPFAM" id="SSF53474">
    <property type="entry name" value="alpha/beta-Hydrolases"/>
    <property type="match status" value="1"/>
</dbReference>
<dbReference type="PANTHER" id="PTHR43798">
    <property type="entry name" value="MONOACYLGLYCEROL LIPASE"/>
    <property type="match status" value="1"/>
</dbReference>
<dbReference type="InterPro" id="IPR000073">
    <property type="entry name" value="AB_hydrolase_1"/>
</dbReference>
<dbReference type="Gene3D" id="3.40.50.1820">
    <property type="entry name" value="alpha/beta hydrolase"/>
    <property type="match status" value="1"/>
</dbReference>
<evidence type="ECO:0000313" key="2">
    <source>
        <dbReference type="EMBL" id="MEI5983936.1"/>
    </source>
</evidence>
<organism evidence="2 3">
    <name type="scientific">Sphingobacterium tenebrionis</name>
    <dbReference type="NCBI Taxonomy" id="3111775"/>
    <lineage>
        <taxon>Bacteria</taxon>
        <taxon>Pseudomonadati</taxon>
        <taxon>Bacteroidota</taxon>
        <taxon>Sphingobacteriia</taxon>
        <taxon>Sphingobacteriales</taxon>
        <taxon>Sphingobacteriaceae</taxon>
        <taxon>Sphingobacterium</taxon>
    </lineage>
</organism>
<dbReference type="InterPro" id="IPR050266">
    <property type="entry name" value="AB_hydrolase_sf"/>
</dbReference>
<evidence type="ECO:0000313" key="3">
    <source>
        <dbReference type="Proteomes" id="UP001363035"/>
    </source>
</evidence>
<gene>
    <name evidence="2" type="ORF">VJ786_03370</name>
</gene>
<comment type="caution">
    <text evidence="2">The sequence shown here is derived from an EMBL/GenBank/DDBJ whole genome shotgun (WGS) entry which is preliminary data.</text>
</comment>
<reference evidence="2 3" key="1">
    <citation type="submission" date="2024-01" db="EMBL/GenBank/DDBJ databases">
        <title>Sphingobacterium tenebrionis sp. nov., a novel endophyte isolated from tenebrio molitor intestines.</title>
        <authorList>
            <person name="Zhang C."/>
        </authorList>
    </citation>
    <scope>NUCLEOTIDE SEQUENCE [LARGE SCALE GENOMIC DNA]</scope>
    <source>
        <strain evidence="2 3">PU5-4</strain>
    </source>
</reference>
<dbReference type="RefSeq" id="WP_134776837.1">
    <property type="nucleotide sequence ID" value="NZ_JAYLLN010000004.1"/>
</dbReference>
<dbReference type="Proteomes" id="UP001363035">
    <property type="component" value="Unassembled WGS sequence"/>
</dbReference>
<sequence>MAERLIKSNKIRIGDISIAYHIKKATEKTDRTIIFLHGFPFNKNMWREQLESLEDNITGIAVDIRGLGNSTKGHGFFSIDVFAKDLGAFLRKMEIDKAVLCGVSMGGYIALRAYQLFPEKIDGLILSDTHAKADDNAGKQKRFDAIQAVLNHGRRPYAIGFIANVFSPKSIEEKPEAIELIKSSIRRNSVSSICATLLAMASRTDTTDVLSEIKVPTLLIRGKEDKITPAEPMEEMAKKIKGATYMEFEGCGHLPNMEDPAKFNLNMNKLLQKKS</sequence>
<name>A0ABU8I3D0_9SPHI</name>
<dbReference type="PRINTS" id="PR00412">
    <property type="entry name" value="EPOXHYDRLASE"/>
</dbReference>
<dbReference type="Pfam" id="PF00561">
    <property type="entry name" value="Abhydrolase_1"/>
    <property type="match status" value="1"/>
</dbReference>
<keyword evidence="2" id="KW-0378">Hydrolase</keyword>